<gene>
    <name evidence="5" type="ORF">LPTSP4_05420</name>
</gene>
<name>A0A2P2DWM7_9LEPT</name>
<dbReference type="GO" id="GO:0006020">
    <property type="term" value="P:inositol metabolic process"/>
    <property type="evidence" value="ECO:0007669"/>
    <property type="project" value="TreeGrafter"/>
</dbReference>
<dbReference type="PROSITE" id="PS00629">
    <property type="entry name" value="IMP_1"/>
    <property type="match status" value="1"/>
</dbReference>
<dbReference type="AlphaFoldDB" id="A0A2P2DWM7"/>
<dbReference type="OrthoDB" id="9772456at2"/>
<dbReference type="InterPro" id="IPR020583">
    <property type="entry name" value="Inositol_monoP_metal-BS"/>
</dbReference>
<dbReference type="InterPro" id="IPR000760">
    <property type="entry name" value="Inositol_monophosphatase-like"/>
</dbReference>
<accession>A0A2P2DWM7</accession>
<dbReference type="Proteomes" id="UP000245133">
    <property type="component" value="Unassembled WGS sequence"/>
</dbReference>
<keyword evidence="3 4" id="KW-0460">Magnesium</keyword>
<feature type="binding site" evidence="4">
    <location>
        <position position="84"/>
    </location>
    <ligand>
        <name>Mg(2+)</name>
        <dbReference type="ChEBI" id="CHEBI:18420"/>
        <label>1</label>
        <note>catalytic</note>
    </ligand>
</feature>
<dbReference type="PANTHER" id="PTHR20854">
    <property type="entry name" value="INOSITOL MONOPHOSPHATASE"/>
    <property type="match status" value="1"/>
</dbReference>
<sequence>MVETAFIEVWDWVLQIGDRVLAIYRSDFSVTDKGGNDPVTEADLWTSEFLYEKISKEFPDHGFLSEEKKDNEDRLEKEWVWILDPIDGTREFVKKNDQFALSLGLVRSGIPIWGIVFNPATGELFSKNGHTFQTKLKAPYHNQQNLEEIRRSAKIPAEISQIAFTSSELPLLYVSGTELREGLFDHADWRNHFQIQAMGSIAYKLGLLSSGQIDLIVSLKPKSEWDICAGVALLSSQDFEVRELKTLKEYHFNGKFTKTYGLLAGKKSAVEYLKSKIDLESLTKQVRDSW</sequence>
<dbReference type="Gene3D" id="3.30.540.10">
    <property type="entry name" value="Fructose-1,6-Bisphosphatase, subunit A, domain 1"/>
    <property type="match status" value="1"/>
</dbReference>
<comment type="cofactor">
    <cofactor evidence="4">
        <name>Mg(2+)</name>
        <dbReference type="ChEBI" id="CHEBI:18420"/>
    </cofactor>
</comment>
<evidence type="ECO:0000256" key="4">
    <source>
        <dbReference type="PIRSR" id="PIRSR600760-2"/>
    </source>
</evidence>
<feature type="binding site" evidence="4">
    <location>
        <position position="226"/>
    </location>
    <ligand>
        <name>Mg(2+)</name>
        <dbReference type="ChEBI" id="CHEBI:18420"/>
        <label>1</label>
        <note>catalytic</note>
    </ligand>
</feature>
<organism evidence="5 6">
    <name type="scientific">Leptospira ryugenii</name>
    <dbReference type="NCBI Taxonomy" id="1917863"/>
    <lineage>
        <taxon>Bacteria</taxon>
        <taxon>Pseudomonadati</taxon>
        <taxon>Spirochaetota</taxon>
        <taxon>Spirochaetia</taxon>
        <taxon>Leptospirales</taxon>
        <taxon>Leptospiraceae</taxon>
        <taxon>Leptospira</taxon>
    </lineage>
</organism>
<dbReference type="Gene3D" id="3.40.190.80">
    <property type="match status" value="1"/>
</dbReference>
<evidence type="ECO:0000256" key="3">
    <source>
        <dbReference type="ARBA" id="ARBA00022842"/>
    </source>
</evidence>
<dbReference type="CDD" id="cd01638">
    <property type="entry name" value="CysQ"/>
    <property type="match status" value="1"/>
</dbReference>
<reference evidence="5 6" key="1">
    <citation type="submission" date="2018-02" db="EMBL/GenBank/DDBJ databases">
        <title>Novel Leptospira species isolated from soil and water in Japan.</title>
        <authorList>
            <person name="Nakao R."/>
            <person name="Masuzawa T."/>
        </authorList>
    </citation>
    <scope>NUCLEOTIDE SEQUENCE [LARGE SCALE GENOMIC DNA]</scope>
    <source>
        <strain evidence="5 6">YH101</strain>
    </source>
</reference>
<keyword evidence="6" id="KW-1185">Reference proteome</keyword>
<keyword evidence="1 4" id="KW-0479">Metal-binding</keyword>
<evidence type="ECO:0000256" key="2">
    <source>
        <dbReference type="ARBA" id="ARBA00022801"/>
    </source>
</evidence>
<protein>
    <submittedName>
        <fullName evidence="5">Inositol monophosphatase family protein</fullName>
    </submittedName>
</protein>
<dbReference type="PANTHER" id="PTHR20854:SF4">
    <property type="entry name" value="INOSITOL-1-MONOPHOSPHATASE-RELATED"/>
    <property type="match status" value="1"/>
</dbReference>
<dbReference type="GO" id="GO:0008934">
    <property type="term" value="F:inositol monophosphate 1-phosphatase activity"/>
    <property type="evidence" value="ECO:0007669"/>
    <property type="project" value="TreeGrafter"/>
</dbReference>
<dbReference type="EMBL" id="BFBB01000002">
    <property type="protein sequence ID" value="GBF49033.1"/>
    <property type="molecule type" value="Genomic_DNA"/>
</dbReference>
<evidence type="ECO:0000313" key="6">
    <source>
        <dbReference type="Proteomes" id="UP000245133"/>
    </source>
</evidence>
<evidence type="ECO:0000256" key="1">
    <source>
        <dbReference type="ARBA" id="ARBA00022723"/>
    </source>
</evidence>
<dbReference type="GO" id="GO:0007165">
    <property type="term" value="P:signal transduction"/>
    <property type="evidence" value="ECO:0007669"/>
    <property type="project" value="TreeGrafter"/>
</dbReference>
<proteinExistence type="predicted"/>
<dbReference type="GO" id="GO:0046872">
    <property type="term" value="F:metal ion binding"/>
    <property type="evidence" value="ECO:0007669"/>
    <property type="project" value="UniProtKB-KW"/>
</dbReference>
<feature type="binding site" evidence="4">
    <location>
        <position position="87"/>
    </location>
    <ligand>
        <name>Mg(2+)</name>
        <dbReference type="ChEBI" id="CHEBI:18420"/>
        <label>1</label>
        <note>catalytic</note>
    </ligand>
</feature>
<feature type="binding site" evidence="4">
    <location>
        <position position="86"/>
    </location>
    <ligand>
        <name>Mg(2+)</name>
        <dbReference type="ChEBI" id="CHEBI:18420"/>
        <label>1</label>
        <note>catalytic</note>
    </ligand>
</feature>
<dbReference type="SUPFAM" id="SSF56655">
    <property type="entry name" value="Carbohydrate phosphatase"/>
    <property type="match status" value="1"/>
</dbReference>
<comment type="caution">
    <text evidence="5">The sequence shown here is derived from an EMBL/GenBank/DDBJ whole genome shotgun (WGS) entry which is preliminary data.</text>
</comment>
<feature type="binding site" evidence="4">
    <location>
        <position position="66"/>
    </location>
    <ligand>
        <name>Mg(2+)</name>
        <dbReference type="ChEBI" id="CHEBI:18420"/>
        <label>1</label>
        <note>catalytic</note>
    </ligand>
</feature>
<dbReference type="Pfam" id="PF00459">
    <property type="entry name" value="Inositol_P"/>
    <property type="match status" value="1"/>
</dbReference>
<keyword evidence="2" id="KW-0378">Hydrolase</keyword>
<evidence type="ECO:0000313" key="5">
    <source>
        <dbReference type="EMBL" id="GBF49033.1"/>
    </source>
</evidence>
<dbReference type="PRINTS" id="PR00377">
    <property type="entry name" value="IMPHPHTASES"/>
</dbReference>
<dbReference type="RefSeq" id="WP_108973457.1">
    <property type="nucleotide sequence ID" value="NZ_BFBB01000002.1"/>
</dbReference>